<organism evidence="5 6">
    <name type="scientific">Candidatus Butyricicoccus avistercoris</name>
    <dbReference type="NCBI Taxonomy" id="2838518"/>
    <lineage>
        <taxon>Bacteria</taxon>
        <taxon>Bacillati</taxon>
        <taxon>Bacillota</taxon>
        <taxon>Clostridia</taxon>
        <taxon>Eubacteriales</taxon>
        <taxon>Butyricicoccaceae</taxon>
        <taxon>Butyricicoccus</taxon>
    </lineage>
</organism>
<proteinExistence type="predicted"/>
<evidence type="ECO:0000313" key="6">
    <source>
        <dbReference type="Proteomes" id="UP000886808"/>
    </source>
</evidence>
<dbReference type="InterPro" id="IPR000524">
    <property type="entry name" value="Tscrpt_reg_HTH_GntR"/>
</dbReference>
<dbReference type="PROSITE" id="PS50949">
    <property type="entry name" value="HTH_GNTR"/>
    <property type="match status" value="1"/>
</dbReference>
<keyword evidence="2" id="KW-0238">DNA-binding</keyword>
<dbReference type="EMBL" id="DXIE01000037">
    <property type="protein sequence ID" value="HIV62539.1"/>
    <property type="molecule type" value="Genomic_DNA"/>
</dbReference>
<dbReference type="SMART" id="SM00345">
    <property type="entry name" value="HTH_GNTR"/>
    <property type="match status" value="1"/>
</dbReference>
<evidence type="ECO:0000256" key="1">
    <source>
        <dbReference type="ARBA" id="ARBA00023015"/>
    </source>
</evidence>
<sequence>MNIILSQNSSKPIYEQIVEQIKKLILSGSLNANDALPSMRLLAKELRVSLITTKRAYEELERSGYIYTVAGKGCFVRSGNHETIYNEQLTQITEELSDVVSRAKLNNISLDELRNLLVKLYEQE</sequence>
<dbReference type="Gene3D" id="1.10.10.10">
    <property type="entry name" value="Winged helix-like DNA-binding domain superfamily/Winged helix DNA-binding domain"/>
    <property type="match status" value="1"/>
</dbReference>
<keyword evidence="3" id="KW-0804">Transcription</keyword>
<dbReference type="GO" id="GO:0003700">
    <property type="term" value="F:DNA-binding transcription factor activity"/>
    <property type="evidence" value="ECO:0007669"/>
    <property type="project" value="InterPro"/>
</dbReference>
<evidence type="ECO:0000313" key="5">
    <source>
        <dbReference type="EMBL" id="HIV62539.1"/>
    </source>
</evidence>
<dbReference type="InterPro" id="IPR036390">
    <property type="entry name" value="WH_DNA-bd_sf"/>
</dbReference>
<dbReference type="AlphaFoldDB" id="A0A9D1PI68"/>
<dbReference type="Proteomes" id="UP000886808">
    <property type="component" value="Unassembled WGS sequence"/>
</dbReference>
<name>A0A9D1PI68_9FIRM</name>
<reference evidence="5" key="2">
    <citation type="submission" date="2021-04" db="EMBL/GenBank/DDBJ databases">
        <authorList>
            <person name="Gilroy R."/>
        </authorList>
    </citation>
    <scope>NUCLEOTIDE SEQUENCE</scope>
    <source>
        <strain evidence="5">CHK193-4272</strain>
    </source>
</reference>
<dbReference type="InterPro" id="IPR036388">
    <property type="entry name" value="WH-like_DNA-bd_sf"/>
</dbReference>
<dbReference type="GO" id="GO:0003677">
    <property type="term" value="F:DNA binding"/>
    <property type="evidence" value="ECO:0007669"/>
    <property type="project" value="UniProtKB-KW"/>
</dbReference>
<gene>
    <name evidence="5" type="ORF">H9746_06845</name>
</gene>
<feature type="domain" description="HTH gntR-type" evidence="4">
    <location>
        <begin position="11"/>
        <end position="79"/>
    </location>
</feature>
<reference evidence="5" key="1">
    <citation type="journal article" date="2021" name="PeerJ">
        <title>Extensive microbial diversity within the chicken gut microbiome revealed by metagenomics and culture.</title>
        <authorList>
            <person name="Gilroy R."/>
            <person name="Ravi A."/>
            <person name="Getino M."/>
            <person name="Pursley I."/>
            <person name="Horton D.L."/>
            <person name="Alikhan N.F."/>
            <person name="Baker D."/>
            <person name="Gharbi K."/>
            <person name="Hall N."/>
            <person name="Watson M."/>
            <person name="Adriaenssens E.M."/>
            <person name="Foster-Nyarko E."/>
            <person name="Jarju S."/>
            <person name="Secka A."/>
            <person name="Antonio M."/>
            <person name="Oren A."/>
            <person name="Chaudhuri R.R."/>
            <person name="La Ragione R."/>
            <person name="Hildebrand F."/>
            <person name="Pallen M.J."/>
        </authorList>
    </citation>
    <scope>NUCLEOTIDE SEQUENCE</scope>
    <source>
        <strain evidence="5">CHK193-4272</strain>
    </source>
</reference>
<dbReference type="PANTHER" id="PTHR38445:SF7">
    <property type="entry name" value="GNTR-FAMILY TRANSCRIPTIONAL REGULATOR"/>
    <property type="match status" value="1"/>
</dbReference>
<protein>
    <submittedName>
        <fullName evidence="5">GntR family transcriptional regulator</fullName>
    </submittedName>
</protein>
<accession>A0A9D1PI68</accession>
<dbReference type="CDD" id="cd07377">
    <property type="entry name" value="WHTH_GntR"/>
    <property type="match status" value="1"/>
</dbReference>
<evidence type="ECO:0000256" key="2">
    <source>
        <dbReference type="ARBA" id="ARBA00023125"/>
    </source>
</evidence>
<dbReference type="SUPFAM" id="SSF46785">
    <property type="entry name" value="Winged helix' DNA-binding domain"/>
    <property type="match status" value="1"/>
</dbReference>
<evidence type="ECO:0000259" key="4">
    <source>
        <dbReference type="PROSITE" id="PS50949"/>
    </source>
</evidence>
<keyword evidence="1" id="KW-0805">Transcription regulation</keyword>
<dbReference type="PANTHER" id="PTHR38445">
    <property type="entry name" value="HTH-TYPE TRANSCRIPTIONAL REPRESSOR YTRA"/>
    <property type="match status" value="1"/>
</dbReference>
<comment type="caution">
    <text evidence="5">The sequence shown here is derived from an EMBL/GenBank/DDBJ whole genome shotgun (WGS) entry which is preliminary data.</text>
</comment>
<evidence type="ECO:0000256" key="3">
    <source>
        <dbReference type="ARBA" id="ARBA00023163"/>
    </source>
</evidence>
<dbReference type="Pfam" id="PF00392">
    <property type="entry name" value="GntR"/>
    <property type="match status" value="1"/>
</dbReference>